<evidence type="ECO:0000313" key="3">
    <source>
        <dbReference type="Proteomes" id="UP001157418"/>
    </source>
</evidence>
<reference evidence="2 3" key="1">
    <citation type="submission" date="2022-01" db="EMBL/GenBank/DDBJ databases">
        <authorList>
            <person name="Xiong W."/>
            <person name="Schranz E."/>
        </authorList>
    </citation>
    <scope>NUCLEOTIDE SEQUENCE [LARGE SCALE GENOMIC DNA]</scope>
</reference>
<evidence type="ECO:0008006" key="4">
    <source>
        <dbReference type="Google" id="ProtNLM"/>
    </source>
</evidence>
<keyword evidence="3" id="KW-1185">Reference proteome</keyword>
<organism evidence="2 3">
    <name type="scientific">Lactuca virosa</name>
    <dbReference type="NCBI Taxonomy" id="75947"/>
    <lineage>
        <taxon>Eukaryota</taxon>
        <taxon>Viridiplantae</taxon>
        <taxon>Streptophyta</taxon>
        <taxon>Embryophyta</taxon>
        <taxon>Tracheophyta</taxon>
        <taxon>Spermatophyta</taxon>
        <taxon>Magnoliopsida</taxon>
        <taxon>eudicotyledons</taxon>
        <taxon>Gunneridae</taxon>
        <taxon>Pentapetalae</taxon>
        <taxon>asterids</taxon>
        <taxon>campanulids</taxon>
        <taxon>Asterales</taxon>
        <taxon>Asteraceae</taxon>
        <taxon>Cichorioideae</taxon>
        <taxon>Cichorieae</taxon>
        <taxon>Lactucinae</taxon>
        <taxon>Lactuca</taxon>
    </lineage>
</organism>
<feature type="region of interest" description="Disordered" evidence="1">
    <location>
        <begin position="171"/>
        <end position="241"/>
    </location>
</feature>
<evidence type="ECO:0000256" key="1">
    <source>
        <dbReference type="SAM" id="MobiDB-lite"/>
    </source>
</evidence>
<dbReference type="Proteomes" id="UP001157418">
    <property type="component" value="Unassembled WGS sequence"/>
</dbReference>
<name>A0AAU9NFK5_9ASTR</name>
<comment type="caution">
    <text evidence="2">The sequence shown here is derived from an EMBL/GenBank/DDBJ whole genome shotgun (WGS) entry which is preliminary data.</text>
</comment>
<proteinExistence type="predicted"/>
<gene>
    <name evidence="2" type="ORF">LVIROSA_LOCUS22962</name>
</gene>
<feature type="compositionally biased region" description="Pro residues" evidence="1">
    <location>
        <begin position="204"/>
        <end position="241"/>
    </location>
</feature>
<protein>
    <recommendedName>
        <fullName evidence="4">MULE transposase domain-containing protein</fullName>
    </recommendedName>
</protein>
<dbReference type="AlphaFoldDB" id="A0AAU9NFK5"/>
<feature type="compositionally biased region" description="Low complexity" evidence="1">
    <location>
        <begin position="186"/>
        <end position="203"/>
    </location>
</feature>
<accession>A0AAU9NFK5</accession>
<evidence type="ECO:0000313" key="2">
    <source>
        <dbReference type="EMBL" id="CAH1436594.1"/>
    </source>
</evidence>
<dbReference type="EMBL" id="CAKMRJ010004445">
    <property type="protein sequence ID" value="CAH1436594.1"/>
    <property type="molecule type" value="Genomic_DNA"/>
</dbReference>
<sequence length="241" mass="27169">MNVYVDHYNEPIFEWIEEEENEDQDYRCEEDEDSVLSDTYFVDHEEDDVEYPFPANKTMGDRFLNKLCLHIVNVDDLYEDAEYVEPQYPVHDDRQPWNQMKPLLVITLLYDGHKGLLEAVKERCPEAEHRQCARHIVANFAKRKLIQDLKVKQRLWGVTPCGYQNICKEPSHNKKKCPSKQQTNTSAPSSSRGSGAGPSQPATAQPPPPPPPAAAAQPPQPPPAAAAQPPPPPLPPKGPNC</sequence>